<dbReference type="Proteomes" id="UP000294588">
    <property type="component" value="Unassembled WGS sequence"/>
</dbReference>
<organism evidence="1 2">
    <name type="scientific">Candidatus Syntrophosphaera thermopropionivorans</name>
    <dbReference type="NCBI Taxonomy" id="2593015"/>
    <lineage>
        <taxon>Bacteria</taxon>
        <taxon>Pseudomonadati</taxon>
        <taxon>Candidatus Cloacimonadota</taxon>
        <taxon>Candidatus Cloacimonadia</taxon>
        <taxon>Candidatus Cloacimonadales</taxon>
        <taxon>Candidatus Cloacimonadaceae</taxon>
        <taxon>Candidatus Syntrophosphaera</taxon>
    </lineage>
</organism>
<accession>A0AC61QKV4</accession>
<protein>
    <submittedName>
        <fullName evidence="1">Ketoacyl-ACP synthase III</fullName>
    </submittedName>
</protein>
<keyword evidence="2" id="KW-1185">Reference proteome</keyword>
<gene>
    <name evidence="1" type="ORF">E0946_00475</name>
</gene>
<evidence type="ECO:0000313" key="2">
    <source>
        <dbReference type="Proteomes" id="UP000294588"/>
    </source>
</evidence>
<evidence type="ECO:0000313" key="1">
    <source>
        <dbReference type="EMBL" id="TDF74592.1"/>
    </source>
</evidence>
<comment type="caution">
    <text evidence="1">The sequence shown here is derived from an EMBL/GenBank/DDBJ whole genome shotgun (WGS) entry which is preliminary data.</text>
</comment>
<proteinExistence type="predicted"/>
<reference evidence="1" key="1">
    <citation type="submission" date="2019-03" db="EMBL/GenBank/DDBJ databases">
        <title>Candidatus Syntrophosphaera thermopropionivorans: a novel player in syntrophic propionate oxidation during anaerobic digestion.</title>
        <authorList>
            <person name="Dyksma S."/>
        </authorList>
    </citation>
    <scope>NUCLEOTIDE SEQUENCE</scope>
    <source>
        <strain evidence="1">W5</strain>
    </source>
</reference>
<dbReference type="EMBL" id="SMOG01000001">
    <property type="protein sequence ID" value="TDF74592.1"/>
    <property type="molecule type" value="Genomic_DNA"/>
</dbReference>
<name>A0AC61QKV4_9BACT</name>
<sequence length="330" mass="36671">MPIHNAKFTSFGSYVPKKVITNFDLEKIVDTTDEWIRARTGMMERHYAEPEEAASDLAYIAAQRALEASPLKHRDIDMIIVGTVTGDHAFPSTACILQKKLGMKNIPCFDLSAGCTGFLYSVDVAKNFIENGTKHNILVVGVEILSKVTNFKDRSTCVLFGDGAGATIISRTERNDISRIIDSVMYADGSQSDLLYQPAGGSRMPASQETVEKNLHTIYMEGNRIFKNAIRSMYAAVDELLRRNKLEAKDIDWIVPHQANIRIIESLADKLHFPMNKVIVNIEKYANTSSATIPIALDEAIRDKKIRRGDLVILTSFGAGLTWGAILARF</sequence>